<dbReference type="Proteomes" id="UP000253083">
    <property type="component" value="Unassembled WGS sequence"/>
</dbReference>
<dbReference type="EMBL" id="QNRT01000001">
    <property type="protein sequence ID" value="RBP53485.1"/>
    <property type="molecule type" value="Genomic_DNA"/>
</dbReference>
<evidence type="ECO:0000259" key="7">
    <source>
        <dbReference type="Pfam" id="PF04893"/>
    </source>
</evidence>
<dbReference type="GO" id="GO:0016020">
    <property type="term" value="C:membrane"/>
    <property type="evidence" value="ECO:0007669"/>
    <property type="project" value="UniProtKB-SubCell"/>
</dbReference>
<reference evidence="8 9" key="1">
    <citation type="submission" date="2018-06" db="EMBL/GenBank/DDBJ databases">
        <title>Genomic Encyclopedia of Type Strains, Phase IV (KMG-IV): sequencing the most valuable type-strain genomes for metagenomic binning, comparative biology and taxonomic classification.</title>
        <authorList>
            <person name="Goeker M."/>
        </authorList>
    </citation>
    <scope>NUCLEOTIDE SEQUENCE [LARGE SCALE GENOMIC DNA]</scope>
    <source>
        <strain evidence="8 9">DSM 24032</strain>
    </source>
</reference>
<evidence type="ECO:0000256" key="1">
    <source>
        <dbReference type="ARBA" id="ARBA00004141"/>
    </source>
</evidence>
<feature type="region of interest" description="Disordered" evidence="5">
    <location>
        <begin position="1"/>
        <end position="25"/>
    </location>
</feature>
<dbReference type="InParanoid" id="A0A395JSH2"/>
<dbReference type="OrthoDB" id="5731144at2"/>
<evidence type="ECO:0000313" key="8">
    <source>
        <dbReference type="EMBL" id="RBP53485.1"/>
    </source>
</evidence>
<dbReference type="RefSeq" id="WP_113953046.1">
    <property type="nucleotide sequence ID" value="NZ_QNRT01000001.1"/>
</dbReference>
<feature type="transmembrane region" description="Helical" evidence="6">
    <location>
        <begin position="145"/>
        <end position="167"/>
    </location>
</feature>
<name>A0A395JSH2_9GAMM</name>
<evidence type="ECO:0000256" key="2">
    <source>
        <dbReference type="ARBA" id="ARBA00022692"/>
    </source>
</evidence>
<dbReference type="InterPro" id="IPR006977">
    <property type="entry name" value="Yip1_dom"/>
</dbReference>
<evidence type="ECO:0000256" key="6">
    <source>
        <dbReference type="SAM" id="Phobius"/>
    </source>
</evidence>
<protein>
    <recommendedName>
        <fullName evidence="7">Yip1 domain-containing protein</fullName>
    </recommendedName>
</protein>
<comment type="subcellular location">
    <subcellularLocation>
        <location evidence="1">Membrane</location>
        <topology evidence="1">Multi-pass membrane protein</topology>
    </subcellularLocation>
</comment>
<feature type="transmembrane region" description="Helical" evidence="6">
    <location>
        <begin position="64"/>
        <end position="87"/>
    </location>
</feature>
<dbReference type="AlphaFoldDB" id="A0A395JSH2"/>
<accession>A0A395JSH2</accession>
<proteinExistence type="predicted"/>
<keyword evidence="3 6" id="KW-1133">Transmembrane helix</keyword>
<gene>
    <name evidence="8" type="ORF">DFR28_101871</name>
</gene>
<feature type="transmembrane region" description="Helical" evidence="6">
    <location>
        <begin position="99"/>
        <end position="124"/>
    </location>
</feature>
<feature type="domain" description="Yip1" evidence="7">
    <location>
        <begin position="42"/>
        <end position="201"/>
    </location>
</feature>
<keyword evidence="2 6" id="KW-0812">Transmembrane</keyword>
<organism evidence="8 9">
    <name type="scientific">Arenicella xantha</name>
    <dbReference type="NCBI Taxonomy" id="644221"/>
    <lineage>
        <taxon>Bacteria</taxon>
        <taxon>Pseudomonadati</taxon>
        <taxon>Pseudomonadota</taxon>
        <taxon>Gammaproteobacteria</taxon>
        <taxon>Arenicellales</taxon>
        <taxon>Arenicellaceae</taxon>
        <taxon>Arenicella</taxon>
    </lineage>
</organism>
<evidence type="ECO:0000313" key="9">
    <source>
        <dbReference type="Proteomes" id="UP000253083"/>
    </source>
</evidence>
<feature type="transmembrane region" description="Helical" evidence="6">
    <location>
        <begin position="187"/>
        <end position="204"/>
    </location>
</feature>
<keyword evidence="9" id="KW-1185">Reference proteome</keyword>
<evidence type="ECO:0000256" key="5">
    <source>
        <dbReference type="SAM" id="MobiDB-lite"/>
    </source>
</evidence>
<sequence>MTDQKPDQEQTEDPYQNTPDADLGTNPSEAFDINSVIADARKIITDPVGFYRDMPQTGGYTNPLLFVVVMGLATGVIGFVLSLIGLAKFNTMIGGAVGFGMLIFMPIALVIGSFIGGAILWVVWKLMGSQKSYETAVRCVAYSSAITPIVSALSIIPYIAGIVKTLWSCFLMYTASVQTHELKEQTAKIVFGIFAAIGLISGIGSEHTVRKYGNAAEQWKAQLEKRHEDGTIGKSLQELENFEDMTPEEAGKQLGKFLSGMEEFSKGLEESVEDAQKDQKSN</sequence>
<evidence type="ECO:0000256" key="4">
    <source>
        <dbReference type="ARBA" id="ARBA00023136"/>
    </source>
</evidence>
<evidence type="ECO:0000256" key="3">
    <source>
        <dbReference type="ARBA" id="ARBA00022989"/>
    </source>
</evidence>
<keyword evidence="4 6" id="KW-0472">Membrane</keyword>
<comment type="caution">
    <text evidence="8">The sequence shown here is derived from an EMBL/GenBank/DDBJ whole genome shotgun (WGS) entry which is preliminary data.</text>
</comment>
<dbReference type="Pfam" id="PF04893">
    <property type="entry name" value="Yip1"/>
    <property type="match status" value="1"/>
</dbReference>